<evidence type="ECO:0000256" key="1">
    <source>
        <dbReference type="ARBA" id="ARBA00002190"/>
    </source>
</evidence>
<dbReference type="PANTHER" id="PTHR33217">
    <property type="entry name" value="TRANSPOSASE FOR INSERTION SEQUENCE ELEMENT IS1081"/>
    <property type="match status" value="1"/>
</dbReference>
<protein>
    <recommendedName>
        <fullName evidence="6">Mutator family transposase</fullName>
    </recommendedName>
</protein>
<sequence>MTDSTLRALSQPEPQVADPLHELLRQGARDLIAKAVEAELATFLAQYADQRLDDGRQAVVRNGYLPERTVQTGIGDVSVQVPKVRDRSGGGARFNSSLLPPYLKRARSIEELIPRLYLKGISTGDYQEALAALLGDQAKGLSANTVSRLKKQWKDEHAEWRKRDLADRRYVYWWADGIYSNVRLDDRLCLLVIIGVTEQGRKELVAVEDGFRESADSWETLLTGLRERGLTQAPTLAVGDGAMGFWAALSKIHPETDHQRCWVHKTANVLNKLPKSVQPKVKADLHDIWMAETRFDAHKAFDRTLKRLEAKYPKAMACLAKDRDELLAFYDYPAEHWVHIRTTNPIESTFATVRLRSKRSRNCGSRATTLAMVFKLLQSAEKRWKRIKGFSKLELVVNNVRFQDGEQVTDQSDRTVA</sequence>
<dbReference type="PANTHER" id="PTHR33217:SF9">
    <property type="entry name" value="MUTATOR FAMILY TRANSPOSASE"/>
    <property type="match status" value="1"/>
</dbReference>
<keyword evidence="3 6" id="KW-0815">Transposition</keyword>
<dbReference type="GO" id="GO:0006313">
    <property type="term" value="P:DNA transposition"/>
    <property type="evidence" value="ECO:0007669"/>
    <property type="project" value="UniProtKB-UniRule"/>
</dbReference>
<comment type="function">
    <text evidence="1 6">Required for the transposition of the insertion element.</text>
</comment>
<dbReference type="InterPro" id="IPR001207">
    <property type="entry name" value="Transposase_mutator"/>
</dbReference>
<evidence type="ECO:0000313" key="7">
    <source>
        <dbReference type="EMBL" id="BCB73244.1"/>
    </source>
</evidence>
<dbReference type="GO" id="GO:0004803">
    <property type="term" value="F:transposase activity"/>
    <property type="evidence" value="ECO:0007669"/>
    <property type="project" value="UniProtKB-UniRule"/>
</dbReference>
<reference evidence="7 10" key="2">
    <citation type="submission" date="2020-03" db="EMBL/GenBank/DDBJ databases">
        <title>Complete Genome Sequence of Halomonas meridiana strain Eplume2, isolated from hydrothermal-plume in the north east Pacific Ocean.</title>
        <authorList>
            <person name="Kurihara Y."/>
            <person name="Kawai S."/>
            <person name="Sakai A."/>
            <person name="Galipon J."/>
            <person name="Arakawa K."/>
        </authorList>
    </citation>
    <scope>NUCLEOTIDE SEQUENCE [LARGE SCALE GENOMIC DNA]</scope>
    <source>
        <strain evidence="7 10">Eplume2</strain>
    </source>
</reference>
<gene>
    <name evidence="7" type="ORF">HMEPL2_35950</name>
    <name evidence="8" type="ORF">SAMN05878438_0620</name>
</gene>
<evidence type="ECO:0000256" key="3">
    <source>
        <dbReference type="ARBA" id="ARBA00022578"/>
    </source>
</evidence>
<keyword evidence="4 6" id="KW-0238">DNA-binding</keyword>
<dbReference type="Proteomes" id="UP000185024">
    <property type="component" value="Unassembled WGS sequence"/>
</dbReference>
<dbReference type="AlphaFoldDB" id="A0A1N6HZI5"/>
<evidence type="ECO:0000313" key="10">
    <source>
        <dbReference type="Proteomes" id="UP000501053"/>
    </source>
</evidence>
<dbReference type="EMBL" id="AP022869">
    <property type="protein sequence ID" value="BCB73244.1"/>
    <property type="molecule type" value="Genomic_DNA"/>
</dbReference>
<comment type="similarity">
    <text evidence="2 6">Belongs to the transposase mutator family.</text>
</comment>
<organism evidence="8 9">
    <name type="scientific">Vreelandella aquamarina</name>
    <dbReference type="NCBI Taxonomy" id="77097"/>
    <lineage>
        <taxon>Bacteria</taxon>
        <taxon>Pseudomonadati</taxon>
        <taxon>Pseudomonadota</taxon>
        <taxon>Gammaproteobacteria</taxon>
        <taxon>Oceanospirillales</taxon>
        <taxon>Halomonadaceae</taxon>
        <taxon>Vreelandella</taxon>
    </lineage>
</organism>
<evidence type="ECO:0000256" key="2">
    <source>
        <dbReference type="ARBA" id="ARBA00010961"/>
    </source>
</evidence>
<evidence type="ECO:0000313" key="9">
    <source>
        <dbReference type="Proteomes" id="UP000185024"/>
    </source>
</evidence>
<evidence type="ECO:0000313" key="8">
    <source>
        <dbReference type="EMBL" id="SIN61638.1"/>
    </source>
</evidence>
<dbReference type="NCBIfam" id="NF033543">
    <property type="entry name" value="transpos_IS256"/>
    <property type="match status" value="1"/>
</dbReference>
<evidence type="ECO:0000256" key="5">
    <source>
        <dbReference type="ARBA" id="ARBA00023172"/>
    </source>
</evidence>
<dbReference type="Proteomes" id="UP000501053">
    <property type="component" value="Chromosome"/>
</dbReference>
<keyword evidence="6" id="KW-0814">Transposable element</keyword>
<dbReference type="RefSeq" id="WP_074210897.1">
    <property type="nucleotide sequence ID" value="NZ_AP022869.1"/>
</dbReference>
<accession>A0A1N6HZI5</accession>
<evidence type="ECO:0000256" key="4">
    <source>
        <dbReference type="ARBA" id="ARBA00023125"/>
    </source>
</evidence>
<dbReference type="GO" id="GO:0003677">
    <property type="term" value="F:DNA binding"/>
    <property type="evidence" value="ECO:0007669"/>
    <property type="project" value="UniProtKB-UniRule"/>
</dbReference>
<dbReference type="EMBL" id="FSQX01000001">
    <property type="protein sequence ID" value="SIN61638.1"/>
    <property type="molecule type" value="Genomic_DNA"/>
</dbReference>
<proteinExistence type="inferred from homology"/>
<name>A0A1N6HZI5_9GAMM</name>
<keyword evidence="10" id="KW-1185">Reference proteome</keyword>
<reference evidence="8 9" key="1">
    <citation type="submission" date="2016-11" db="EMBL/GenBank/DDBJ databases">
        <authorList>
            <person name="Jaros S."/>
            <person name="Januszkiewicz K."/>
            <person name="Wedrychowicz H."/>
        </authorList>
    </citation>
    <scope>NUCLEOTIDE SEQUENCE [LARGE SCALE GENOMIC DNA]</scope>
    <source>
        <strain evidence="8 9">ACAM 239</strain>
    </source>
</reference>
<keyword evidence="5 6" id="KW-0233">DNA recombination</keyword>
<evidence type="ECO:0000256" key="6">
    <source>
        <dbReference type="RuleBase" id="RU365089"/>
    </source>
</evidence>
<dbReference type="Pfam" id="PF00872">
    <property type="entry name" value="Transposase_mut"/>
    <property type="match status" value="1"/>
</dbReference>